<evidence type="ECO:0000259" key="2">
    <source>
        <dbReference type="PROSITE" id="PS50994"/>
    </source>
</evidence>
<comment type="caution">
    <text evidence="3">The sequence shown here is derived from an EMBL/GenBank/DDBJ whole genome shotgun (WGS) entry which is preliminary data.</text>
</comment>
<feature type="region of interest" description="Disordered" evidence="1">
    <location>
        <begin position="145"/>
        <end position="195"/>
    </location>
</feature>
<protein>
    <recommendedName>
        <fullName evidence="2">Integrase catalytic domain-containing protein</fullName>
    </recommendedName>
</protein>
<dbReference type="Proteomes" id="UP001186944">
    <property type="component" value="Unassembled WGS sequence"/>
</dbReference>
<dbReference type="InterPro" id="IPR001584">
    <property type="entry name" value="Integrase_cat-core"/>
</dbReference>
<dbReference type="Gene3D" id="3.30.420.10">
    <property type="entry name" value="Ribonuclease H-like superfamily/Ribonuclease H"/>
    <property type="match status" value="1"/>
</dbReference>
<evidence type="ECO:0000313" key="3">
    <source>
        <dbReference type="EMBL" id="KAK3107377.1"/>
    </source>
</evidence>
<dbReference type="PANTHER" id="PTHR37984:SF8">
    <property type="entry name" value="CCHC-TYPE DOMAIN-CONTAINING PROTEIN"/>
    <property type="match status" value="1"/>
</dbReference>
<dbReference type="InterPro" id="IPR036397">
    <property type="entry name" value="RNaseH_sf"/>
</dbReference>
<evidence type="ECO:0000313" key="4">
    <source>
        <dbReference type="Proteomes" id="UP001186944"/>
    </source>
</evidence>
<dbReference type="AlphaFoldDB" id="A0AA88YVX7"/>
<dbReference type="SUPFAM" id="SSF53098">
    <property type="entry name" value="Ribonuclease H-like"/>
    <property type="match status" value="1"/>
</dbReference>
<dbReference type="EMBL" id="VSWD01000002">
    <property type="protein sequence ID" value="KAK3107377.1"/>
    <property type="molecule type" value="Genomic_DNA"/>
</dbReference>
<evidence type="ECO:0000256" key="1">
    <source>
        <dbReference type="SAM" id="MobiDB-lite"/>
    </source>
</evidence>
<dbReference type="PROSITE" id="PS50994">
    <property type="entry name" value="INTEGRASE"/>
    <property type="match status" value="1"/>
</dbReference>
<keyword evidence="4" id="KW-1185">Reference proteome</keyword>
<dbReference type="FunFam" id="3.30.420.10:FF:000063">
    <property type="entry name" value="Retrovirus-related Pol polyprotein from transposon 297-like Protein"/>
    <property type="match status" value="1"/>
</dbReference>
<feature type="region of interest" description="Disordered" evidence="1">
    <location>
        <begin position="1"/>
        <end position="25"/>
    </location>
</feature>
<dbReference type="GO" id="GO:0015074">
    <property type="term" value="P:DNA integration"/>
    <property type="evidence" value="ECO:0007669"/>
    <property type="project" value="InterPro"/>
</dbReference>
<proteinExistence type="predicted"/>
<dbReference type="GO" id="GO:0003676">
    <property type="term" value="F:nucleic acid binding"/>
    <property type="evidence" value="ECO:0007669"/>
    <property type="project" value="InterPro"/>
</dbReference>
<feature type="domain" description="Integrase catalytic" evidence="2">
    <location>
        <begin position="1"/>
        <end position="115"/>
    </location>
</feature>
<accession>A0AA88YVX7</accession>
<gene>
    <name evidence="3" type="ORF">FSP39_013142</name>
</gene>
<dbReference type="PANTHER" id="PTHR37984">
    <property type="entry name" value="PROTEIN CBG26694"/>
    <property type="match status" value="1"/>
</dbReference>
<sequence length="233" mass="26492">MMKSQFARHGIPDKVKSDNGPPFNSREFAEFSKSYEFEHITSSPRYAQSNGKAEISVKIAKRLIHKCAMDGKDPYLALLDLRNTPTQGIGYSPAQRMFGRRTKTLLPVAEHLLKPRYAVRTQEKLYEWKERQTQYYNRGAKELKALSEGDEPFRPEQETPDSEPLTEQPHLHDDPVTPVVSKESNQDPPEQDLCIGKPAFVQPAKPVSVPPDKAQIRTCSGRVIVKPQCYLDK</sequence>
<organism evidence="3 4">
    <name type="scientific">Pinctada imbricata</name>
    <name type="common">Atlantic pearl-oyster</name>
    <name type="synonym">Pinctada martensii</name>
    <dbReference type="NCBI Taxonomy" id="66713"/>
    <lineage>
        <taxon>Eukaryota</taxon>
        <taxon>Metazoa</taxon>
        <taxon>Spiralia</taxon>
        <taxon>Lophotrochozoa</taxon>
        <taxon>Mollusca</taxon>
        <taxon>Bivalvia</taxon>
        <taxon>Autobranchia</taxon>
        <taxon>Pteriomorphia</taxon>
        <taxon>Pterioida</taxon>
        <taxon>Pterioidea</taxon>
        <taxon>Pteriidae</taxon>
        <taxon>Pinctada</taxon>
    </lineage>
</organism>
<dbReference type="InterPro" id="IPR012337">
    <property type="entry name" value="RNaseH-like_sf"/>
</dbReference>
<dbReference type="InterPro" id="IPR050951">
    <property type="entry name" value="Retrovirus_Pol_polyprotein"/>
</dbReference>
<reference evidence="3" key="1">
    <citation type="submission" date="2019-08" db="EMBL/GenBank/DDBJ databases">
        <title>The improved chromosome-level genome for the pearl oyster Pinctada fucata martensii using PacBio sequencing and Hi-C.</title>
        <authorList>
            <person name="Zheng Z."/>
        </authorList>
    </citation>
    <scope>NUCLEOTIDE SEQUENCE</scope>
    <source>
        <strain evidence="3">ZZ-2019</strain>
        <tissue evidence="3">Adductor muscle</tissue>
    </source>
</reference>
<feature type="compositionally biased region" description="Basic and acidic residues" evidence="1">
    <location>
        <begin position="145"/>
        <end position="157"/>
    </location>
</feature>
<name>A0AA88YVX7_PINIB</name>